<dbReference type="Gene3D" id="2.60.40.10">
    <property type="entry name" value="Immunoglobulins"/>
    <property type="match status" value="1"/>
</dbReference>
<keyword evidence="1" id="KW-0732">Signal</keyword>
<feature type="signal peptide" evidence="1">
    <location>
        <begin position="1"/>
        <end position="21"/>
    </location>
</feature>
<dbReference type="Proteomes" id="UP000482209">
    <property type="component" value="Unassembled WGS sequence"/>
</dbReference>
<dbReference type="AlphaFoldDB" id="A0A6L5Y069"/>
<dbReference type="EMBL" id="VUMT01000013">
    <property type="protein sequence ID" value="MSS64111.1"/>
    <property type="molecule type" value="Genomic_DNA"/>
</dbReference>
<evidence type="ECO:0000313" key="3">
    <source>
        <dbReference type="Proteomes" id="UP000482209"/>
    </source>
</evidence>
<dbReference type="InterPro" id="IPR013783">
    <property type="entry name" value="Ig-like_fold"/>
</dbReference>
<feature type="chain" id="PRO_5039246710" description="Fibronectin type-III domain-containing protein" evidence="1">
    <location>
        <begin position="22"/>
        <end position="376"/>
    </location>
</feature>
<evidence type="ECO:0000313" key="2">
    <source>
        <dbReference type="EMBL" id="MSS64111.1"/>
    </source>
</evidence>
<name>A0A6L5Y069_9FIRM</name>
<accession>A0A6L5Y069</accession>
<evidence type="ECO:0000256" key="1">
    <source>
        <dbReference type="SAM" id="SignalP"/>
    </source>
</evidence>
<sequence length="376" mass="42734">MIKKLRSIICFFMTVICIVAAMPATISAERENMTWYMIAWADVKSPSKVTLHWKKQSVAGYDIYRAKVGKNEAVGKYTYIASVSGSKTSYSTKVAYKQRYSYLIKGYQKKNGKKVYKYEGEAAAYIGVGSVVWDEYFPVDAQISTSAITLMFNVSEGICPDGFEVYRKTAKTKYKKIKTLKNTKKESYIKFIDKTVKARQTYTYRVRSYKKIYGQKVYSSYTNAESLSAVNSEGKYIVKSVSGEKNDPTSITISITSDKDNGVTKLEDLYYVADYEYQKSKQDEVSSVEVIPIKYSWNQKDWTELSGTDSISLKAGKTLFITYSTFKKETIPDDIEDYETAQIVNLSGRYNGFHAIIDMDLIAKTGKARINGEVYH</sequence>
<gene>
    <name evidence="2" type="ORF">FYJ58_09525</name>
</gene>
<evidence type="ECO:0008006" key="4">
    <source>
        <dbReference type="Google" id="ProtNLM"/>
    </source>
</evidence>
<keyword evidence="3" id="KW-1185">Reference proteome</keyword>
<protein>
    <recommendedName>
        <fullName evidence="4">Fibronectin type-III domain-containing protein</fullName>
    </recommendedName>
</protein>
<dbReference type="RefSeq" id="WP_154519509.1">
    <property type="nucleotide sequence ID" value="NZ_VUMT01000013.1"/>
</dbReference>
<reference evidence="2 3" key="1">
    <citation type="submission" date="2019-08" db="EMBL/GenBank/DDBJ databases">
        <title>In-depth cultivation of the pig gut microbiome towards novel bacterial diversity and tailored functional studies.</title>
        <authorList>
            <person name="Wylensek D."/>
            <person name="Hitch T.C.A."/>
            <person name="Clavel T."/>
        </authorList>
    </citation>
    <scope>NUCLEOTIDE SEQUENCE [LARGE SCALE GENOMIC DNA]</scope>
    <source>
        <strain evidence="2 3">WCA-693-APC-MOT-I</strain>
    </source>
</reference>
<comment type="caution">
    <text evidence="2">The sequence shown here is derived from an EMBL/GenBank/DDBJ whole genome shotgun (WGS) entry which is preliminary data.</text>
</comment>
<organism evidence="2 3">
    <name type="scientific">Velocimicrobium porci</name>
    <dbReference type="NCBI Taxonomy" id="2606634"/>
    <lineage>
        <taxon>Bacteria</taxon>
        <taxon>Bacillati</taxon>
        <taxon>Bacillota</taxon>
        <taxon>Clostridia</taxon>
        <taxon>Lachnospirales</taxon>
        <taxon>Lachnospiraceae</taxon>
        <taxon>Velocimicrobium</taxon>
    </lineage>
</organism>
<proteinExistence type="predicted"/>